<feature type="chain" id="PRO_5013246813" evidence="1">
    <location>
        <begin position="25"/>
        <end position="236"/>
    </location>
</feature>
<sequence>MKFAAAFFAAICGTALAISSPVKAQSSDSKSAWSDRVTVSAEGGHVMGNPIAKFRLTEYMSYACPRCGQFEKDSHVPLKANYVDRGHVSFEVRHLILNGIDMAAALMARCGTRDRFFGNHNALLGNQITMLNRFDALDIKAKAATREGTVSERLIKTAQGAGLFEFMQGRGYGRAELVACLSNKEEQQILTAMTNNAIELVKPERAQTPTFTLNGKYIGNVRDWAPLEAGLSRLPQ</sequence>
<gene>
    <name evidence="3" type="ORF">SAMN02745824_3240</name>
</gene>
<dbReference type="InterPro" id="IPR036249">
    <property type="entry name" value="Thioredoxin-like_sf"/>
</dbReference>
<evidence type="ECO:0000256" key="1">
    <source>
        <dbReference type="SAM" id="SignalP"/>
    </source>
</evidence>
<protein>
    <submittedName>
        <fullName evidence="3">Protein-disulfide isomerase</fullName>
    </submittedName>
</protein>
<evidence type="ECO:0000313" key="3">
    <source>
        <dbReference type="EMBL" id="SIO17811.1"/>
    </source>
</evidence>
<accession>A0A1N6HD94</accession>
<proteinExistence type="predicted"/>
<dbReference type="OrthoDB" id="8478320at2"/>
<dbReference type="AlphaFoldDB" id="A0A1N6HD94"/>
<dbReference type="EMBL" id="FSQW01000002">
    <property type="protein sequence ID" value="SIO17811.1"/>
    <property type="molecule type" value="Genomic_DNA"/>
</dbReference>
<dbReference type="Pfam" id="PF13462">
    <property type="entry name" value="Thioredoxin_4"/>
    <property type="match status" value="1"/>
</dbReference>
<feature type="signal peptide" evidence="1">
    <location>
        <begin position="1"/>
        <end position="24"/>
    </location>
</feature>
<dbReference type="SUPFAM" id="SSF52833">
    <property type="entry name" value="Thioredoxin-like"/>
    <property type="match status" value="1"/>
</dbReference>
<keyword evidence="1" id="KW-0732">Signal</keyword>
<organism evidence="3 4">
    <name type="scientific">Parasphingorhabdus marina DSM 22363</name>
    <dbReference type="NCBI Taxonomy" id="1123272"/>
    <lineage>
        <taxon>Bacteria</taxon>
        <taxon>Pseudomonadati</taxon>
        <taxon>Pseudomonadota</taxon>
        <taxon>Alphaproteobacteria</taxon>
        <taxon>Sphingomonadales</taxon>
        <taxon>Sphingomonadaceae</taxon>
        <taxon>Parasphingorhabdus</taxon>
    </lineage>
</organism>
<evidence type="ECO:0000259" key="2">
    <source>
        <dbReference type="Pfam" id="PF13462"/>
    </source>
</evidence>
<reference evidence="4" key="1">
    <citation type="submission" date="2016-11" db="EMBL/GenBank/DDBJ databases">
        <authorList>
            <person name="Varghese N."/>
            <person name="Submissions S."/>
        </authorList>
    </citation>
    <scope>NUCLEOTIDE SEQUENCE [LARGE SCALE GENOMIC DNA]</scope>
    <source>
        <strain evidence="4">DSM 22363</strain>
    </source>
</reference>
<dbReference type="STRING" id="1123272.SAMN02745824_3240"/>
<dbReference type="Gene3D" id="3.40.30.10">
    <property type="entry name" value="Glutaredoxin"/>
    <property type="match status" value="1"/>
</dbReference>
<name>A0A1N6HD94_9SPHN</name>
<evidence type="ECO:0000313" key="4">
    <source>
        <dbReference type="Proteomes" id="UP000185192"/>
    </source>
</evidence>
<dbReference type="Gene3D" id="1.10.40.110">
    <property type="match status" value="1"/>
</dbReference>
<dbReference type="Proteomes" id="UP000185192">
    <property type="component" value="Unassembled WGS sequence"/>
</dbReference>
<keyword evidence="4" id="KW-1185">Reference proteome</keyword>
<feature type="domain" description="Thioredoxin-like fold" evidence="2">
    <location>
        <begin position="41"/>
        <end position="227"/>
    </location>
</feature>
<dbReference type="InterPro" id="IPR012336">
    <property type="entry name" value="Thioredoxin-like_fold"/>
</dbReference>
<dbReference type="RefSeq" id="WP_074206136.1">
    <property type="nucleotide sequence ID" value="NZ_FSQW01000002.1"/>
</dbReference>
<dbReference type="GO" id="GO:0016853">
    <property type="term" value="F:isomerase activity"/>
    <property type="evidence" value="ECO:0007669"/>
    <property type="project" value="UniProtKB-KW"/>
</dbReference>
<keyword evidence="3" id="KW-0413">Isomerase</keyword>